<reference evidence="2 3" key="1">
    <citation type="submission" date="2022-11" db="EMBL/GenBank/DDBJ databases">
        <authorList>
            <person name="Caiyu Z."/>
        </authorList>
    </citation>
    <scope>NUCLEOTIDE SEQUENCE [LARGE SCALE GENOMIC DNA]</scope>
    <source>
        <strain evidence="2 3">YR-4</strain>
    </source>
</reference>
<feature type="chain" id="PRO_5045879064" evidence="1">
    <location>
        <begin position="30"/>
        <end position="919"/>
    </location>
</feature>
<name>A0ABT4BS52_9FIRM</name>
<evidence type="ECO:0000256" key="1">
    <source>
        <dbReference type="SAM" id="SignalP"/>
    </source>
</evidence>
<dbReference type="RefSeq" id="WP_268057742.1">
    <property type="nucleotide sequence ID" value="NZ_JAPOHA010000004.1"/>
</dbReference>
<organism evidence="2 3">
    <name type="scientific">Caproiciproducens galactitolivorans</name>
    <dbReference type="NCBI Taxonomy" id="642589"/>
    <lineage>
        <taxon>Bacteria</taxon>
        <taxon>Bacillati</taxon>
        <taxon>Bacillota</taxon>
        <taxon>Clostridia</taxon>
        <taxon>Eubacteriales</taxon>
        <taxon>Acutalibacteraceae</taxon>
        <taxon>Caproiciproducens</taxon>
    </lineage>
</organism>
<keyword evidence="1" id="KW-0732">Signal</keyword>
<gene>
    <name evidence="2" type="ORF">OUY18_05560</name>
</gene>
<proteinExistence type="predicted"/>
<protein>
    <submittedName>
        <fullName evidence="2">Uncharacterized protein</fullName>
    </submittedName>
</protein>
<sequence length="919" mass="94464">MKKITGKVVSLVLALALVVSSFSASFAQAATKTMTGAITGTNEDSIYLVNGGAVTTANLTDFLLNKGSDFKFETVDHHAVTDEKINAISHVSGDKLVSLSVNSSTDVATLKLKSSSASGKEVISVLYEGSYTDDDGNDFTVKGRHDLTVYVYDKDQIVFGEYDSNYAKKDSGKGFDDFETFAQTANSTKTLGIYKAEPAADSALATYAAADLTKETTGITDANKNAYSFSITGTDVHIPKIDATSASASTQFPDAIVGKTAVDGKYTKDAATGNVTITVKKLVASGTTYKASTDSSDKYTLKTKIEKKCDAKTVLPGSKVFSISKTDGKSVLTGDATADSAVVTDCEVVFPVGTTSVAVNEKTNVKKISGTVGTLTIGDATVGSIDIDNGTVDVTDGKVGDIKTDGAPVAAGGDAVLVSGGKVGNIDVTSEDNDTDSNVTVNSGTVGTISADGTVTVDATDADNAVVTGKITAPTVSLFSNEAKVTTAGIKASADGTITLLGDDTNVSAIDFDYRDTTLNLGDEDNAFTGKVAAPTNAVNGKLDTTNEDTNATVSGTVNMDTISLDSNTNVAFDGAVTVKTIDGDGTMKIAAGKLYVSNSASSVTLKLSDKTLIPGTVVFKADTDAVDVDSFNTYGFTLAKSAGSSVDTFKIDSLSFAGIAINKDSSSIAKGYSETFTASSYPGGTAIPAGYTVQWTLDGGSSDVFTLTSSGNTATVKVNSVDSTFASENKTTLTATLYDADGYELDDYQPAKCEVTATATPAAVSDTNADMSIAKGASYQMKVTSSTVPSVYAGTNGVFSIVLASKNGNEYFYKITATGAAGAASGIYLNGTKIFVATVKGVAFTTDTTVNTTVKGAYQFRVTSAVAPNVTVGSATFKLALASKSGNDYFYKITSNNAKGSQAGIYVNGTRIFVATVG</sequence>
<dbReference type="Proteomes" id="UP001082703">
    <property type="component" value="Unassembled WGS sequence"/>
</dbReference>
<dbReference type="EMBL" id="JAPOHA010000004">
    <property type="protein sequence ID" value="MCY1713721.1"/>
    <property type="molecule type" value="Genomic_DNA"/>
</dbReference>
<evidence type="ECO:0000313" key="2">
    <source>
        <dbReference type="EMBL" id="MCY1713721.1"/>
    </source>
</evidence>
<evidence type="ECO:0000313" key="3">
    <source>
        <dbReference type="Proteomes" id="UP001082703"/>
    </source>
</evidence>
<keyword evidence="3" id="KW-1185">Reference proteome</keyword>
<feature type="signal peptide" evidence="1">
    <location>
        <begin position="1"/>
        <end position="29"/>
    </location>
</feature>
<comment type="caution">
    <text evidence="2">The sequence shown here is derived from an EMBL/GenBank/DDBJ whole genome shotgun (WGS) entry which is preliminary data.</text>
</comment>
<accession>A0ABT4BS52</accession>